<dbReference type="EMBL" id="ATLV01024122">
    <property type="status" value="NOT_ANNOTATED_CDS"/>
    <property type="molecule type" value="Genomic_DNA"/>
</dbReference>
<gene>
    <name evidence="2" type="ORF">ZHAS_00018780</name>
</gene>
<dbReference type="EMBL" id="KE525349">
    <property type="protein sequence ID" value="KFB50735.1"/>
    <property type="molecule type" value="Genomic_DNA"/>
</dbReference>
<accession>A0A084WKJ1</accession>
<organism evidence="2">
    <name type="scientific">Anopheles sinensis</name>
    <name type="common">Mosquito</name>
    <dbReference type="NCBI Taxonomy" id="74873"/>
    <lineage>
        <taxon>Eukaryota</taxon>
        <taxon>Metazoa</taxon>
        <taxon>Ecdysozoa</taxon>
        <taxon>Arthropoda</taxon>
        <taxon>Hexapoda</taxon>
        <taxon>Insecta</taxon>
        <taxon>Pterygota</taxon>
        <taxon>Neoptera</taxon>
        <taxon>Endopterygota</taxon>
        <taxon>Diptera</taxon>
        <taxon>Nematocera</taxon>
        <taxon>Culicoidea</taxon>
        <taxon>Culicidae</taxon>
        <taxon>Anophelinae</taxon>
        <taxon>Anopheles</taxon>
    </lineage>
</organism>
<feature type="region of interest" description="Disordered" evidence="1">
    <location>
        <begin position="27"/>
        <end position="74"/>
    </location>
</feature>
<evidence type="ECO:0000256" key="1">
    <source>
        <dbReference type="SAM" id="MobiDB-lite"/>
    </source>
</evidence>
<proteinExistence type="predicted"/>
<protein>
    <submittedName>
        <fullName evidence="2 3">Uncharacterized protein</fullName>
    </submittedName>
</protein>
<evidence type="ECO:0000313" key="4">
    <source>
        <dbReference type="Proteomes" id="UP000030765"/>
    </source>
</evidence>
<evidence type="ECO:0000313" key="2">
    <source>
        <dbReference type="EMBL" id="KFB50735.1"/>
    </source>
</evidence>
<keyword evidence="4" id="KW-1185">Reference proteome</keyword>
<reference evidence="3" key="2">
    <citation type="submission" date="2020-05" db="UniProtKB">
        <authorList>
            <consortium name="EnsemblMetazoa"/>
        </authorList>
    </citation>
    <scope>IDENTIFICATION</scope>
</reference>
<reference evidence="2 4" key="1">
    <citation type="journal article" date="2014" name="BMC Genomics">
        <title>Genome sequence of Anopheles sinensis provides insight into genetics basis of mosquito competence for malaria parasites.</title>
        <authorList>
            <person name="Zhou D."/>
            <person name="Zhang D."/>
            <person name="Ding G."/>
            <person name="Shi L."/>
            <person name="Hou Q."/>
            <person name="Ye Y."/>
            <person name="Xu Y."/>
            <person name="Zhou H."/>
            <person name="Xiong C."/>
            <person name="Li S."/>
            <person name="Yu J."/>
            <person name="Hong S."/>
            <person name="Yu X."/>
            <person name="Zou P."/>
            <person name="Chen C."/>
            <person name="Chang X."/>
            <person name="Wang W."/>
            <person name="Lv Y."/>
            <person name="Sun Y."/>
            <person name="Ma L."/>
            <person name="Shen B."/>
            <person name="Zhu C."/>
        </authorList>
    </citation>
    <scope>NUCLEOTIDE SEQUENCE [LARGE SCALE GENOMIC DNA]</scope>
</reference>
<name>A0A084WKJ1_ANOSI</name>
<dbReference type="VEuPathDB" id="VectorBase:ASIC018780"/>
<dbReference type="EnsemblMetazoa" id="ASIC018780-RA">
    <property type="protein sequence ID" value="ASIC018780-PA"/>
    <property type="gene ID" value="ASIC018780"/>
</dbReference>
<sequence>MGGEGYKVGAGSRRSLGLTNLSPYLIQTDRASHHHHHPSVGHPGIFPSEKSNKKTGSHPVDVERSAHGVVMLRN</sequence>
<evidence type="ECO:0000313" key="3">
    <source>
        <dbReference type="EnsemblMetazoa" id="ASIC018780-PA"/>
    </source>
</evidence>
<dbReference type="AlphaFoldDB" id="A0A084WKJ1"/>
<dbReference type="Proteomes" id="UP000030765">
    <property type="component" value="Unassembled WGS sequence"/>
</dbReference>